<dbReference type="InterPro" id="IPR051082">
    <property type="entry name" value="Pentapeptide-BTB/POZ_domain"/>
</dbReference>
<gene>
    <name evidence="1" type="ORF">ACFOW7_18695</name>
</gene>
<dbReference type="EMBL" id="JBHSBU010000001">
    <property type="protein sequence ID" value="MFC4161368.1"/>
    <property type="molecule type" value="Genomic_DNA"/>
</dbReference>
<dbReference type="RefSeq" id="WP_378167227.1">
    <property type="nucleotide sequence ID" value="NZ_JBHSBU010000001.1"/>
</dbReference>
<organism evidence="1 2">
    <name type="scientific">Chitinimonas lacunae</name>
    <dbReference type="NCBI Taxonomy" id="1963018"/>
    <lineage>
        <taxon>Bacteria</taxon>
        <taxon>Pseudomonadati</taxon>
        <taxon>Pseudomonadota</taxon>
        <taxon>Betaproteobacteria</taxon>
        <taxon>Neisseriales</taxon>
        <taxon>Chitinibacteraceae</taxon>
        <taxon>Chitinimonas</taxon>
    </lineage>
</organism>
<protein>
    <submittedName>
        <fullName evidence="1">Pentapeptide repeat-containing protein</fullName>
    </submittedName>
</protein>
<dbReference type="SUPFAM" id="SSF141571">
    <property type="entry name" value="Pentapeptide repeat-like"/>
    <property type="match status" value="1"/>
</dbReference>
<dbReference type="PANTHER" id="PTHR14136:SF17">
    <property type="entry name" value="BTB_POZ DOMAIN-CONTAINING PROTEIN KCTD9"/>
    <property type="match status" value="1"/>
</dbReference>
<accession>A0ABV8MSW4</accession>
<dbReference type="Proteomes" id="UP001595791">
    <property type="component" value="Unassembled WGS sequence"/>
</dbReference>
<sequence length="147" mass="16094">MNVAELDELPMYFCCENLDDRDWRGAVLRGAVFEGVSMCDTRLAHADLSGAEFYLCMGAGEVFRNATLCDARFLGGRFEGVSFAGADLRNAAFCKDELDNYVILCGADFTDALLDGAVFDGAVYNAATRFPPGFEPELRGFVRMSLL</sequence>
<comment type="caution">
    <text evidence="1">The sequence shown here is derived from an EMBL/GenBank/DDBJ whole genome shotgun (WGS) entry which is preliminary data.</text>
</comment>
<proteinExistence type="predicted"/>
<evidence type="ECO:0000313" key="2">
    <source>
        <dbReference type="Proteomes" id="UP001595791"/>
    </source>
</evidence>
<name>A0ABV8MSW4_9NEIS</name>
<dbReference type="Gene3D" id="2.160.20.80">
    <property type="entry name" value="E3 ubiquitin-protein ligase SopA"/>
    <property type="match status" value="1"/>
</dbReference>
<dbReference type="PANTHER" id="PTHR14136">
    <property type="entry name" value="BTB_POZ DOMAIN-CONTAINING PROTEIN KCTD9"/>
    <property type="match status" value="1"/>
</dbReference>
<evidence type="ECO:0000313" key="1">
    <source>
        <dbReference type="EMBL" id="MFC4161368.1"/>
    </source>
</evidence>
<dbReference type="Pfam" id="PF00805">
    <property type="entry name" value="Pentapeptide"/>
    <property type="match status" value="2"/>
</dbReference>
<reference evidence="2" key="1">
    <citation type="journal article" date="2019" name="Int. J. Syst. Evol. Microbiol.">
        <title>The Global Catalogue of Microorganisms (GCM) 10K type strain sequencing project: providing services to taxonomists for standard genome sequencing and annotation.</title>
        <authorList>
            <consortium name="The Broad Institute Genomics Platform"/>
            <consortium name="The Broad Institute Genome Sequencing Center for Infectious Disease"/>
            <person name="Wu L."/>
            <person name="Ma J."/>
        </authorList>
    </citation>
    <scope>NUCLEOTIDE SEQUENCE [LARGE SCALE GENOMIC DNA]</scope>
    <source>
        <strain evidence="2">LMG 29894</strain>
    </source>
</reference>
<dbReference type="InterPro" id="IPR001646">
    <property type="entry name" value="5peptide_repeat"/>
</dbReference>
<keyword evidence="2" id="KW-1185">Reference proteome</keyword>